<evidence type="ECO:0000313" key="10">
    <source>
        <dbReference type="RefSeq" id="XP_016455414.2"/>
    </source>
</evidence>
<evidence type="ECO:0000256" key="5">
    <source>
        <dbReference type="ARBA" id="ARBA00022729"/>
    </source>
</evidence>
<keyword evidence="3" id="KW-1003">Cell membrane</keyword>
<keyword evidence="4" id="KW-0472">Membrane</keyword>
<keyword evidence="6" id="KW-1015">Disulfide bond</keyword>
<evidence type="ECO:0000256" key="6">
    <source>
        <dbReference type="ARBA" id="ARBA00023157"/>
    </source>
</evidence>
<dbReference type="PaxDb" id="4097-A0A1S3YT79"/>
<reference evidence="9" key="1">
    <citation type="journal article" date="2014" name="Nat. Commun.">
        <title>The tobacco genome sequence and its comparison with those of tomato and potato.</title>
        <authorList>
            <person name="Sierro N."/>
            <person name="Battey J.N."/>
            <person name="Ouadi S."/>
            <person name="Bakaher N."/>
            <person name="Bovet L."/>
            <person name="Willig A."/>
            <person name="Goepfert S."/>
            <person name="Peitsch M.C."/>
            <person name="Ivanov N.V."/>
        </authorList>
    </citation>
    <scope>NUCLEOTIDE SEQUENCE [LARGE SCALE GENOMIC DNA]</scope>
</reference>
<dbReference type="Gene3D" id="1.10.110.10">
    <property type="entry name" value="Plant lipid-transfer and hydrophobic proteins"/>
    <property type="match status" value="1"/>
</dbReference>
<dbReference type="GO" id="GO:0098552">
    <property type="term" value="C:side of membrane"/>
    <property type="evidence" value="ECO:0007669"/>
    <property type="project" value="UniProtKB-KW"/>
</dbReference>
<accession>A0A1S3YT79</accession>
<dbReference type="RefSeq" id="XP_016455414.1">
    <property type="nucleotide sequence ID" value="XM_016599928.1"/>
</dbReference>
<evidence type="ECO:0000256" key="8">
    <source>
        <dbReference type="ARBA" id="ARBA00023288"/>
    </source>
</evidence>
<dbReference type="AlphaFoldDB" id="A0A1S3YT79"/>
<dbReference type="STRING" id="4097.A0A1S3YT79"/>
<keyword evidence="5" id="KW-0732">Signal</keyword>
<dbReference type="InterPro" id="IPR043325">
    <property type="entry name" value="LTSS"/>
</dbReference>
<sequence>MKGLSRMLEKTKQLQWLKGFEVGNISGSSISVSHLLFADDTLVFCGEEKTQIQYLNLTLMIFEAISGLHINMSKSIIYPINMDHLPLGARHKATDIWNVIIEKFEKRLSKCKNNLTNSEDLSYGKWYLRYNQGEAGFWKEIIQAKYGTSSHWCTNVHLVPTYKYNKQDHSLVIYSSSKKDYPFPWEVKIKPTMISSKLSLLITVALMAATTTLTVAQTPSCAAQLVPCAPYLNSTKPPASCCDPLREAVTKDLDCLCTLYENPTLLPSLGINVTQALALPKACNIPGDVSACKAAAPKSSGSSPSGTTPVTQAAKDKNGVSRIAWTGISSLLVLCASIVLA</sequence>
<reference evidence="10" key="2">
    <citation type="submission" date="2025-08" db="UniProtKB">
        <authorList>
            <consortium name="RefSeq"/>
        </authorList>
    </citation>
    <scope>IDENTIFICATION</scope>
    <source>
        <tissue evidence="10">Leaf</tissue>
    </source>
</reference>
<evidence type="ECO:0000256" key="4">
    <source>
        <dbReference type="ARBA" id="ARBA00022622"/>
    </source>
</evidence>
<dbReference type="SUPFAM" id="SSF47699">
    <property type="entry name" value="Bifunctional inhibitor/lipid-transfer protein/seed storage 2S albumin"/>
    <property type="match status" value="1"/>
</dbReference>
<dbReference type="OrthoDB" id="690947at2759"/>
<keyword evidence="9" id="KW-1185">Reference proteome</keyword>
<dbReference type="GO" id="GO:0005886">
    <property type="term" value="C:plasma membrane"/>
    <property type="evidence" value="ECO:0007669"/>
    <property type="project" value="UniProtKB-SubCell"/>
</dbReference>
<dbReference type="RefSeq" id="XP_016455414.2">
    <property type="nucleotide sequence ID" value="XM_016599928.2"/>
</dbReference>
<organism evidence="9 10">
    <name type="scientific">Nicotiana tabacum</name>
    <name type="common">Common tobacco</name>
    <dbReference type="NCBI Taxonomy" id="4097"/>
    <lineage>
        <taxon>Eukaryota</taxon>
        <taxon>Viridiplantae</taxon>
        <taxon>Streptophyta</taxon>
        <taxon>Embryophyta</taxon>
        <taxon>Tracheophyta</taxon>
        <taxon>Spermatophyta</taxon>
        <taxon>Magnoliopsida</taxon>
        <taxon>eudicotyledons</taxon>
        <taxon>Gunneridae</taxon>
        <taxon>Pentapetalae</taxon>
        <taxon>asterids</taxon>
        <taxon>lamiids</taxon>
        <taxon>Solanales</taxon>
        <taxon>Solanaceae</taxon>
        <taxon>Nicotianoideae</taxon>
        <taxon>Nicotianeae</taxon>
        <taxon>Nicotiana</taxon>
    </lineage>
</organism>
<keyword evidence="8" id="KW-0449">Lipoprotein</keyword>
<evidence type="ECO:0000313" key="9">
    <source>
        <dbReference type="Proteomes" id="UP000790787"/>
    </source>
</evidence>
<comment type="subcellular location">
    <subcellularLocation>
        <location evidence="1">Cell membrane</location>
        <topology evidence="1">Lipid-anchor</topology>
        <topology evidence="1">GPI-anchor</topology>
    </subcellularLocation>
</comment>
<evidence type="ECO:0000256" key="2">
    <source>
        <dbReference type="ARBA" id="ARBA00009748"/>
    </source>
</evidence>
<dbReference type="InterPro" id="IPR036312">
    <property type="entry name" value="Bifun_inhib/LTP/seed_sf"/>
</dbReference>
<dbReference type="PANTHER" id="PTHR33044">
    <property type="entry name" value="BIFUNCTIONAL INHIBITOR/LIPID-TRANSFER PROTEIN/SEED STORAGE 2S ALBUMIN SUPERFAMILY PROTEIN-RELATED"/>
    <property type="match status" value="1"/>
</dbReference>
<dbReference type="OMA" id="AQPATTC"/>
<keyword evidence="4" id="KW-0336">GPI-anchor</keyword>
<proteinExistence type="inferred from homology"/>
<evidence type="ECO:0000256" key="7">
    <source>
        <dbReference type="ARBA" id="ARBA00023180"/>
    </source>
</evidence>
<gene>
    <name evidence="10" type="primary">LOC107779483</name>
</gene>
<dbReference type="Proteomes" id="UP000790787">
    <property type="component" value="Chromosome 23"/>
</dbReference>
<evidence type="ECO:0000256" key="3">
    <source>
        <dbReference type="ARBA" id="ARBA00022475"/>
    </source>
</evidence>
<dbReference type="InterPro" id="IPR016140">
    <property type="entry name" value="Bifunc_inhib/LTP/seed_store"/>
</dbReference>
<dbReference type="KEGG" id="nta:107779483"/>
<dbReference type="SMART" id="SM00499">
    <property type="entry name" value="AAI"/>
    <property type="match status" value="1"/>
</dbReference>
<evidence type="ECO:0000256" key="1">
    <source>
        <dbReference type="ARBA" id="ARBA00004609"/>
    </source>
</evidence>
<keyword evidence="7" id="KW-0325">Glycoprotein</keyword>
<dbReference type="GeneID" id="107779483"/>
<name>A0A1S3YT79_TOBAC</name>
<protein>
    <submittedName>
        <fullName evidence="10">Uncharacterized protein LOC107779483</fullName>
    </submittedName>
</protein>
<comment type="similarity">
    <text evidence="2">Belongs to the plant LTP family.</text>
</comment>
<dbReference type="Pfam" id="PF14368">
    <property type="entry name" value="LTP_2"/>
    <property type="match status" value="1"/>
</dbReference>
<dbReference type="CDD" id="cd00010">
    <property type="entry name" value="AAI_LTSS"/>
    <property type="match status" value="1"/>
</dbReference>